<dbReference type="AlphaFoldDB" id="A0A069DMP3"/>
<dbReference type="InterPro" id="IPR013098">
    <property type="entry name" value="Ig_I-set"/>
</dbReference>
<dbReference type="SUPFAM" id="SSF48726">
    <property type="entry name" value="Immunoglobulin"/>
    <property type="match status" value="1"/>
</dbReference>
<accession>A0A069DMP3</accession>
<name>A0A069DMP3_9CNID</name>
<protein>
    <submittedName>
        <fullName evidence="2">Immunoglobulin domain containing protein</fullName>
    </submittedName>
</protein>
<dbReference type="InterPro" id="IPR036179">
    <property type="entry name" value="Ig-like_dom_sf"/>
</dbReference>
<organism evidence="2">
    <name type="scientific">Clytia hemisphaerica</name>
    <dbReference type="NCBI Taxonomy" id="252671"/>
    <lineage>
        <taxon>Eukaryota</taxon>
        <taxon>Metazoa</taxon>
        <taxon>Cnidaria</taxon>
        <taxon>Hydrozoa</taxon>
        <taxon>Hydroidolina</taxon>
        <taxon>Leptothecata</taxon>
        <taxon>Obeliida</taxon>
        <taxon>Clytiidae</taxon>
        <taxon>Clytia</taxon>
    </lineage>
</organism>
<feature type="domain" description="Immunoglobulin I-set" evidence="1">
    <location>
        <begin position="26"/>
        <end position="53"/>
    </location>
</feature>
<dbReference type="Gene3D" id="2.60.40.10">
    <property type="entry name" value="Immunoglobulins"/>
    <property type="match status" value="1"/>
</dbReference>
<dbReference type="Pfam" id="PF07679">
    <property type="entry name" value="I-set"/>
    <property type="match status" value="1"/>
</dbReference>
<evidence type="ECO:0000313" key="2">
    <source>
        <dbReference type="EMBL" id="JAC84851.1"/>
    </source>
</evidence>
<evidence type="ECO:0000259" key="1">
    <source>
        <dbReference type="Pfam" id="PF07679"/>
    </source>
</evidence>
<dbReference type="EMBL" id="GBGP01000359">
    <property type="protein sequence ID" value="JAC84851.1"/>
    <property type="molecule type" value="mRNA"/>
</dbReference>
<reference evidence="2" key="1">
    <citation type="journal article" date="2014" name="PLoS Genet.">
        <title>Differential Responses to Wnt and PCP Disruption Predict Expression and Developmental Function of Conserved and Novel Genes in a Cnidarian.</title>
        <authorList>
            <person name="Lapebie P."/>
            <person name="Ruggiero A."/>
            <person name="Barreau C."/>
            <person name="Chevalier S."/>
            <person name="Chang P."/>
            <person name="Dru P."/>
            <person name="Houliston E."/>
            <person name="Momose T."/>
        </authorList>
    </citation>
    <scope>NUCLEOTIDE SEQUENCE</scope>
</reference>
<proteinExistence type="evidence at transcript level"/>
<sequence length="54" mass="5913">MSSNVKIGTSKPKKIPGHGPLTTYIRRVTLTFTNFSEQDVGQYQCTAKNIGGQL</sequence>
<dbReference type="InterPro" id="IPR013783">
    <property type="entry name" value="Ig-like_fold"/>
</dbReference>
<feature type="non-terminal residue" evidence="2">
    <location>
        <position position="54"/>
    </location>
</feature>